<evidence type="ECO:0000313" key="2">
    <source>
        <dbReference type="Proteomes" id="UP000324748"/>
    </source>
</evidence>
<reference evidence="1 2" key="1">
    <citation type="submission" date="2019-05" db="EMBL/GenBank/DDBJ databases">
        <title>Emergence of the Ug99 lineage of the wheat stem rust pathogen through somatic hybridization.</title>
        <authorList>
            <person name="Li F."/>
            <person name="Upadhyaya N.M."/>
            <person name="Sperschneider J."/>
            <person name="Matny O."/>
            <person name="Nguyen-Phuc H."/>
            <person name="Mago R."/>
            <person name="Raley C."/>
            <person name="Miller M.E."/>
            <person name="Silverstein K.A.T."/>
            <person name="Henningsen E."/>
            <person name="Hirsch C.D."/>
            <person name="Visser B."/>
            <person name="Pretorius Z.A."/>
            <person name="Steffenson B.J."/>
            <person name="Schwessinger B."/>
            <person name="Dodds P.N."/>
            <person name="Figueroa M."/>
        </authorList>
    </citation>
    <scope>NUCLEOTIDE SEQUENCE [LARGE SCALE GENOMIC DNA]</scope>
    <source>
        <strain evidence="1">21-0</strain>
    </source>
</reference>
<gene>
    <name evidence="1" type="ORF">PGT21_010408</name>
</gene>
<keyword evidence="2" id="KW-1185">Reference proteome</keyword>
<dbReference type="Proteomes" id="UP000324748">
    <property type="component" value="Unassembled WGS sequence"/>
</dbReference>
<evidence type="ECO:0000313" key="1">
    <source>
        <dbReference type="EMBL" id="KAA1064640.1"/>
    </source>
</evidence>
<accession>A0A5B0LL55</accession>
<comment type="caution">
    <text evidence="1">The sequence shown here is derived from an EMBL/GenBank/DDBJ whole genome shotgun (WGS) entry which is preliminary data.</text>
</comment>
<name>A0A5B0LL55_PUCGR</name>
<organism evidence="1 2">
    <name type="scientific">Puccinia graminis f. sp. tritici</name>
    <dbReference type="NCBI Taxonomy" id="56615"/>
    <lineage>
        <taxon>Eukaryota</taxon>
        <taxon>Fungi</taxon>
        <taxon>Dikarya</taxon>
        <taxon>Basidiomycota</taxon>
        <taxon>Pucciniomycotina</taxon>
        <taxon>Pucciniomycetes</taxon>
        <taxon>Pucciniales</taxon>
        <taxon>Pucciniaceae</taxon>
        <taxon>Puccinia</taxon>
    </lineage>
</organism>
<dbReference type="EMBL" id="VSWC01000197">
    <property type="protein sequence ID" value="KAA1064640.1"/>
    <property type="molecule type" value="Genomic_DNA"/>
</dbReference>
<dbReference type="AlphaFoldDB" id="A0A5B0LL55"/>
<proteinExistence type="predicted"/>
<sequence>MPFALDFVKSSSGQTHCSVGILIKLFLPRSDENSMPELLPSACQNLIGLIVKVKRVWSWIPKGVWGSVHAAG</sequence>
<protein>
    <submittedName>
        <fullName evidence="1">Uncharacterized protein</fullName>
    </submittedName>
</protein>